<dbReference type="OrthoDB" id="4261376at2"/>
<dbReference type="Proteomes" id="UP000185596">
    <property type="component" value="Unassembled WGS sequence"/>
</dbReference>
<sequence length="222" mass="23801">MSELGARDRANPPTCGSRRHDDAEAPVPAVPGMRLCGGCRESLEDTLIELPELYENCAYALAPRSGGLRERVSGHRPDGIVLHEAALTARADILGVLASWCALVTAERGVPGPGELAVRRLTGFLAVHLHWLTRHPAAPELADELDELSAAATEALRHSGTAIRKVVGECSIAGCELVVYAETERDNASPFGVSCENGHEWAPESWLSLWRPEAPARTEGSE</sequence>
<comment type="caution">
    <text evidence="2">The sequence shown here is derived from an EMBL/GenBank/DDBJ whole genome shotgun (WGS) entry which is preliminary data.</text>
</comment>
<evidence type="ECO:0000313" key="3">
    <source>
        <dbReference type="Proteomes" id="UP000185596"/>
    </source>
</evidence>
<keyword evidence="3" id="KW-1185">Reference proteome</keyword>
<proteinExistence type="predicted"/>
<organism evidence="2 3">
    <name type="scientific">Actinophytocola xanthii</name>
    <dbReference type="NCBI Taxonomy" id="1912961"/>
    <lineage>
        <taxon>Bacteria</taxon>
        <taxon>Bacillati</taxon>
        <taxon>Actinomycetota</taxon>
        <taxon>Actinomycetes</taxon>
        <taxon>Pseudonocardiales</taxon>
        <taxon>Pseudonocardiaceae</taxon>
    </lineage>
</organism>
<evidence type="ECO:0000256" key="1">
    <source>
        <dbReference type="SAM" id="MobiDB-lite"/>
    </source>
</evidence>
<feature type="compositionally biased region" description="Basic and acidic residues" evidence="1">
    <location>
        <begin position="1"/>
        <end position="10"/>
    </location>
</feature>
<accession>A0A1Q8CA88</accession>
<dbReference type="STRING" id="1912961.BU204_30605"/>
<dbReference type="AlphaFoldDB" id="A0A1Q8CA88"/>
<dbReference type="RefSeq" id="WP_075129266.1">
    <property type="nucleotide sequence ID" value="NZ_MSIE01000069.1"/>
</dbReference>
<gene>
    <name evidence="2" type="ORF">BU204_30605</name>
</gene>
<dbReference type="EMBL" id="MSIE01000069">
    <property type="protein sequence ID" value="OLF11278.1"/>
    <property type="molecule type" value="Genomic_DNA"/>
</dbReference>
<reference evidence="2 3" key="1">
    <citation type="submission" date="2016-12" db="EMBL/GenBank/DDBJ databases">
        <title>The draft genome sequence of Actinophytocola sp. 11-183.</title>
        <authorList>
            <person name="Wang W."/>
            <person name="Yuan L."/>
        </authorList>
    </citation>
    <scope>NUCLEOTIDE SEQUENCE [LARGE SCALE GENOMIC DNA]</scope>
    <source>
        <strain evidence="2 3">11-183</strain>
    </source>
</reference>
<feature type="region of interest" description="Disordered" evidence="1">
    <location>
        <begin position="1"/>
        <end position="27"/>
    </location>
</feature>
<evidence type="ECO:0000313" key="2">
    <source>
        <dbReference type="EMBL" id="OLF11278.1"/>
    </source>
</evidence>
<name>A0A1Q8CA88_9PSEU</name>
<protein>
    <submittedName>
        <fullName evidence="2">Uncharacterized protein</fullName>
    </submittedName>
</protein>